<name>A0AB34ICK8_PRYPA</name>
<dbReference type="SUPFAM" id="SSF82708">
    <property type="entry name" value="R3H domain"/>
    <property type="match status" value="1"/>
</dbReference>
<keyword evidence="1" id="KW-0597">Phosphoprotein</keyword>
<gene>
    <name evidence="5" type="ORF">AB1Y20_017176</name>
</gene>
<reference evidence="5 6" key="1">
    <citation type="journal article" date="2024" name="Science">
        <title>Giant polyketide synthase enzymes in the biosynthesis of giant marine polyether toxins.</title>
        <authorList>
            <person name="Fallon T.R."/>
            <person name="Shende V.V."/>
            <person name="Wierzbicki I.H."/>
            <person name="Pendleton A.L."/>
            <person name="Watervoot N.F."/>
            <person name="Auber R.P."/>
            <person name="Gonzalez D.J."/>
            <person name="Wisecaver J.H."/>
            <person name="Moore B.S."/>
        </authorList>
    </citation>
    <scope>NUCLEOTIDE SEQUENCE [LARGE SCALE GENOMIC DNA]</scope>
    <source>
        <strain evidence="5 6">12B1</strain>
    </source>
</reference>
<evidence type="ECO:0000313" key="6">
    <source>
        <dbReference type="Proteomes" id="UP001515480"/>
    </source>
</evidence>
<proteinExistence type="predicted"/>
<dbReference type="InterPro" id="IPR036867">
    <property type="entry name" value="R3H_dom_sf"/>
</dbReference>
<dbReference type="InterPro" id="IPR024771">
    <property type="entry name" value="SUZ"/>
</dbReference>
<feature type="domain" description="SUZ" evidence="4">
    <location>
        <begin position="93"/>
        <end position="161"/>
    </location>
</feature>
<evidence type="ECO:0008006" key="7">
    <source>
        <dbReference type="Google" id="ProtNLM"/>
    </source>
</evidence>
<dbReference type="Gene3D" id="3.30.1370.50">
    <property type="entry name" value="R3H-like domain"/>
    <property type="match status" value="1"/>
</dbReference>
<feature type="region of interest" description="Disordered" evidence="2">
    <location>
        <begin position="105"/>
        <end position="132"/>
    </location>
</feature>
<feature type="compositionally biased region" description="Pro residues" evidence="2">
    <location>
        <begin position="168"/>
        <end position="194"/>
    </location>
</feature>
<dbReference type="PANTHER" id="PTHR15672:SF8">
    <property type="entry name" value="PROTEIN ENCORE"/>
    <property type="match status" value="1"/>
</dbReference>
<sequence>MAAAEVDTLEVLKTALAVPRERDRLFRLETELTRLIDSPDLERLDLKPMSADNRRIVEALSNYFGFRVVLSSSDAPHAEQMLPMALCKCPDTRRPAASLAQLVPQKAPPTQKVQVLRREKCAAGEKAPPVERLSLEEEEARLRRKQQDYEAARSRIFGASETAAADAPSPPPAEAPAAAAPPPPDDSDGPPRPPAAKKGGSRSQNHLDPDYNRNAFVRYPPPHFAPPAAAAAAAFAPFAPAGAPYGGMGFPPPQPTQAAHPAQAGVSSMARCFIKASPDTSSQSACLSRRTVPRHPPLYPTRRTTRRQAVWGQWAPPQHQWIPAGKGGRGGGRTGSEGYHHAARGVASRSYSHARAMENSWA</sequence>
<dbReference type="PROSITE" id="PS51673">
    <property type="entry name" value="SUZ"/>
    <property type="match status" value="1"/>
</dbReference>
<organism evidence="5 6">
    <name type="scientific">Prymnesium parvum</name>
    <name type="common">Toxic golden alga</name>
    <dbReference type="NCBI Taxonomy" id="97485"/>
    <lineage>
        <taxon>Eukaryota</taxon>
        <taxon>Haptista</taxon>
        <taxon>Haptophyta</taxon>
        <taxon>Prymnesiophyceae</taxon>
        <taxon>Prymnesiales</taxon>
        <taxon>Prymnesiaceae</taxon>
        <taxon>Prymnesium</taxon>
    </lineage>
</organism>
<keyword evidence="6" id="KW-1185">Reference proteome</keyword>
<evidence type="ECO:0000259" key="3">
    <source>
        <dbReference type="PROSITE" id="PS51061"/>
    </source>
</evidence>
<evidence type="ECO:0000259" key="4">
    <source>
        <dbReference type="PROSITE" id="PS51673"/>
    </source>
</evidence>
<dbReference type="Proteomes" id="UP001515480">
    <property type="component" value="Unassembled WGS sequence"/>
</dbReference>
<dbReference type="PANTHER" id="PTHR15672">
    <property type="entry name" value="CAMP-REGULATED PHOSPHOPROTEIN 21 RELATED R3H DOMAIN CONTAINING PROTEIN"/>
    <property type="match status" value="1"/>
</dbReference>
<accession>A0AB34ICK8</accession>
<comment type="caution">
    <text evidence="5">The sequence shown here is derived from an EMBL/GenBank/DDBJ whole genome shotgun (WGS) entry which is preliminary data.</text>
</comment>
<protein>
    <recommendedName>
        <fullName evidence="7">SUZ domain-containing protein</fullName>
    </recommendedName>
</protein>
<feature type="domain" description="R3H" evidence="3">
    <location>
        <begin position="22"/>
        <end position="88"/>
    </location>
</feature>
<evidence type="ECO:0000256" key="2">
    <source>
        <dbReference type="SAM" id="MobiDB-lite"/>
    </source>
</evidence>
<evidence type="ECO:0000313" key="5">
    <source>
        <dbReference type="EMBL" id="KAL1495319.1"/>
    </source>
</evidence>
<feature type="region of interest" description="Disordered" evidence="2">
    <location>
        <begin position="161"/>
        <end position="215"/>
    </location>
</feature>
<dbReference type="GO" id="GO:0003676">
    <property type="term" value="F:nucleic acid binding"/>
    <property type="evidence" value="ECO:0007669"/>
    <property type="project" value="UniProtKB-UniRule"/>
</dbReference>
<dbReference type="InterPro" id="IPR001374">
    <property type="entry name" value="R3H_dom"/>
</dbReference>
<dbReference type="InterPro" id="IPR051937">
    <property type="entry name" value="R3H_domain_containing"/>
</dbReference>
<dbReference type="AlphaFoldDB" id="A0AB34ICK8"/>
<feature type="region of interest" description="Disordered" evidence="2">
    <location>
        <begin position="312"/>
        <end position="339"/>
    </location>
</feature>
<evidence type="ECO:0000256" key="1">
    <source>
        <dbReference type="ARBA" id="ARBA00022553"/>
    </source>
</evidence>
<dbReference type="PROSITE" id="PS51061">
    <property type="entry name" value="R3H"/>
    <property type="match status" value="1"/>
</dbReference>
<dbReference type="EMBL" id="JBGBPQ010000033">
    <property type="protein sequence ID" value="KAL1495319.1"/>
    <property type="molecule type" value="Genomic_DNA"/>
</dbReference>
<feature type="compositionally biased region" description="Gly residues" evidence="2">
    <location>
        <begin position="325"/>
        <end position="335"/>
    </location>
</feature>